<keyword evidence="2" id="KW-1185">Reference proteome</keyword>
<dbReference type="EMBL" id="BTSY01000006">
    <property type="protein sequence ID" value="GMT31683.1"/>
    <property type="molecule type" value="Genomic_DNA"/>
</dbReference>
<sequence length="98" mass="11393">MQIIYPEIKEEEKKKAVCFDDDTLDGVSEKDLERLLERTKSLKEATYLDNEANEAKEKKEAKRCCVRVEVKPCCLYKLPVIKNLEFVQKRINAKTAAQ</sequence>
<evidence type="ECO:0000313" key="2">
    <source>
        <dbReference type="Proteomes" id="UP001432322"/>
    </source>
</evidence>
<evidence type="ECO:0000313" key="1">
    <source>
        <dbReference type="EMBL" id="GMT31683.1"/>
    </source>
</evidence>
<name>A0AAV5WJS2_9BILA</name>
<protein>
    <submittedName>
        <fullName evidence="1">Uncharacterized protein</fullName>
    </submittedName>
</protein>
<comment type="caution">
    <text evidence="1">The sequence shown here is derived from an EMBL/GenBank/DDBJ whole genome shotgun (WGS) entry which is preliminary data.</text>
</comment>
<organism evidence="1 2">
    <name type="scientific">Pristionchus fissidentatus</name>
    <dbReference type="NCBI Taxonomy" id="1538716"/>
    <lineage>
        <taxon>Eukaryota</taxon>
        <taxon>Metazoa</taxon>
        <taxon>Ecdysozoa</taxon>
        <taxon>Nematoda</taxon>
        <taxon>Chromadorea</taxon>
        <taxon>Rhabditida</taxon>
        <taxon>Rhabditina</taxon>
        <taxon>Diplogasteromorpha</taxon>
        <taxon>Diplogasteroidea</taxon>
        <taxon>Neodiplogasteridae</taxon>
        <taxon>Pristionchus</taxon>
    </lineage>
</organism>
<dbReference type="AlphaFoldDB" id="A0AAV5WJS2"/>
<accession>A0AAV5WJS2</accession>
<reference evidence="1" key="1">
    <citation type="submission" date="2023-10" db="EMBL/GenBank/DDBJ databases">
        <title>Genome assembly of Pristionchus species.</title>
        <authorList>
            <person name="Yoshida K."/>
            <person name="Sommer R.J."/>
        </authorList>
    </citation>
    <scope>NUCLEOTIDE SEQUENCE</scope>
    <source>
        <strain evidence="1">RS5133</strain>
    </source>
</reference>
<dbReference type="Proteomes" id="UP001432322">
    <property type="component" value="Unassembled WGS sequence"/>
</dbReference>
<proteinExistence type="predicted"/>
<gene>
    <name evidence="1" type="ORF">PFISCL1PPCAC_22980</name>
</gene>